<name>A0A5B0SKS2_PUCGR</name>
<comment type="caution">
    <text evidence="2">The sequence shown here is derived from an EMBL/GenBank/DDBJ whole genome shotgun (WGS) entry which is preliminary data.</text>
</comment>
<reference evidence="2 3" key="1">
    <citation type="submission" date="2019-05" db="EMBL/GenBank/DDBJ databases">
        <title>Emergence of the Ug99 lineage of the wheat stem rust pathogen through somatic hybridization.</title>
        <authorList>
            <person name="Li F."/>
            <person name="Upadhyaya N.M."/>
            <person name="Sperschneider J."/>
            <person name="Matny O."/>
            <person name="Nguyen-Phuc H."/>
            <person name="Mago R."/>
            <person name="Raley C."/>
            <person name="Miller M.E."/>
            <person name="Silverstein K.A.T."/>
            <person name="Henningsen E."/>
            <person name="Hirsch C.D."/>
            <person name="Visser B."/>
            <person name="Pretorius Z.A."/>
            <person name="Steffenson B.J."/>
            <person name="Schwessinger B."/>
            <person name="Dodds P.N."/>
            <person name="Figueroa M."/>
        </authorList>
    </citation>
    <scope>NUCLEOTIDE SEQUENCE [LARGE SCALE GENOMIC DNA]</scope>
    <source>
        <strain evidence="2 3">Ug99</strain>
    </source>
</reference>
<protein>
    <submittedName>
        <fullName evidence="2">Uncharacterized protein</fullName>
    </submittedName>
</protein>
<gene>
    <name evidence="2" type="ORF">PGTUg99_004147</name>
</gene>
<proteinExistence type="predicted"/>
<evidence type="ECO:0000313" key="2">
    <source>
        <dbReference type="EMBL" id="KAA1138410.1"/>
    </source>
</evidence>
<sequence length="79" mass="8764">MYLAGRLEGNPSGQREISCSTKEQEDSAIVTCILSSDVNDVTDNDKNDDPDQLSNSSLHLYNIPQRKLISRIFPPIVAE</sequence>
<dbReference type="EMBL" id="VDEP01000002">
    <property type="protein sequence ID" value="KAA1138410.1"/>
    <property type="molecule type" value="Genomic_DNA"/>
</dbReference>
<evidence type="ECO:0000313" key="3">
    <source>
        <dbReference type="Proteomes" id="UP000325313"/>
    </source>
</evidence>
<accession>A0A5B0SKS2</accession>
<evidence type="ECO:0000256" key="1">
    <source>
        <dbReference type="SAM" id="MobiDB-lite"/>
    </source>
</evidence>
<feature type="region of interest" description="Disordered" evidence="1">
    <location>
        <begin position="1"/>
        <end position="22"/>
    </location>
</feature>
<organism evidence="2 3">
    <name type="scientific">Puccinia graminis f. sp. tritici</name>
    <dbReference type="NCBI Taxonomy" id="56615"/>
    <lineage>
        <taxon>Eukaryota</taxon>
        <taxon>Fungi</taxon>
        <taxon>Dikarya</taxon>
        <taxon>Basidiomycota</taxon>
        <taxon>Pucciniomycotina</taxon>
        <taxon>Pucciniomycetes</taxon>
        <taxon>Pucciniales</taxon>
        <taxon>Pucciniaceae</taxon>
        <taxon>Puccinia</taxon>
    </lineage>
</organism>
<dbReference type="AlphaFoldDB" id="A0A5B0SKS2"/>
<dbReference type="Proteomes" id="UP000325313">
    <property type="component" value="Unassembled WGS sequence"/>
</dbReference>
<feature type="compositionally biased region" description="Polar residues" evidence="1">
    <location>
        <begin position="11"/>
        <end position="21"/>
    </location>
</feature>